<proteinExistence type="predicted"/>
<organism evidence="1 2">
    <name type="scientific">Shimia sagamensis</name>
    <dbReference type="NCBI Taxonomy" id="1566352"/>
    <lineage>
        <taxon>Bacteria</taxon>
        <taxon>Pseudomonadati</taxon>
        <taxon>Pseudomonadota</taxon>
        <taxon>Alphaproteobacteria</taxon>
        <taxon>Rhodobacterales</taxon>
        <taxon>Roseobacteraceae</taxon>
    </lineage>
</organism>
<accession>A0ABY1PJD7</accession>
<sequence>MDLPNYKKLPPVNGESNVDYCRRLDAAGHDELFLRTALAFHFHLPKTALKRCLDQFPEARLRHITRLAKLHPTRSACALADKLARNLDMSVSEARNWALAHDGGRFGSQQFHRTPTHGTAAKLQ</sequence>
<reference evidence="1 2" key="1">
    <citation type="submission" date="2017-05" db="EMBL/GenBank/DDBJ databases">
        <authorList>
            <person name="Varghese N."/>
            <person name="Submissions S."/>
        </authorList>
    </citation>
    <scope>NUCLEOTIDE SEQUENCE [LARGE SCALE GENOMIC DNA]</scope>
    <source>
        <strain evidence="1 2">DSM 29734</strain>
    </source>
</reference>
<name>A0ABY1PJD7_9RHOB</name>
<protein>
    <submittedName>
        <fullName evidence="1">Uncharacterized protein</fullName>
    </submittedName>
</protein>
<evidence type="ECO:0000313" key="1">
    <source>
        <dbReference type="EMBL" id="SMP33754.1"/>
    </source>
</evidence>
<evidence type="ECO:0000313" key="2">
    <source>
        <dbReference type="Proteomes" id="UP001157961"/>
    </source>
</evidence>
<keyword evidence="2" id="KW-1185">Reference proteome</keyword>
<comment type="caution">
    <text evidence="1">The sequence shown here is derived from an EMBL/GenBank/DDBJ whole genome shotgun (WGS) entry which is preliminary data.</text>
</comment>
<gene>
    <name evidence="1" type="ORF">SAMN06265373_109126</name>
</gene>
<dbReference type="Proteomes" id="UP001157961">
    <property type="component" value="Unassembled WGS sequence"/>
</dbReference>
<dbReference type="EMBL" id="FXTY01000009">
    <property type="protein sequence ID" value="SMP33754.1"/>
    <property type="molecule type" value="Genomic_DNA"/>
</dbReference>
<dbReference type="RefSeq" id="WP_283427625.1">
    <property type="nucleotide sequence ID" value="NZ_FXTY01000009.1"/>
</dbReference>